<evidence type="ECO:0000313" key="16">
    <source>
        <dbReference type="EMBL" id="EPS44214.1"/>
    </source>
</evidence>
<organism evidence="16 17">
    <name type="scientific">Dactylellina haptotyla (strain CBS 200.50)</name>
    <name type="common">Nematode-trapping fungus</name>
    <name type="synonym">Monacrosporium haptotylum</name>
    <dbReference type="NCBI Taxonomy" id="1284197"/>
    <lineage>
        <taxon>Eukaryota</taxon>
        <taxon>Fungi</taxon>
        <taxon>Dikarya</taxon>
        <taxon>Ascomycota</taxon>
        <taxon>Pezizomycotina</taxon>
        <taxon>Orbiliomycetes</taxon>
        <taxon>Orbiliales</taxon>
        <taxon>Orbiliaceae</taxon>
        <taxon>Dactylellina</taxon>
    </lineage>
</organism>
<evidence type="ECO:0000256" key="6">
    <source>
        <dbReference type="ARBA" id="ARBA00022670"/>
    </source>
</evidence>
<comment type="subcellular location">
    <subcellularLocation>
        <location evidence="3">Cytoplasm</location>
    </subcellularLocation>
    <subcellularLocation>
        <location evidence="2">Nucleus</location>
    </subcellularLocation>
</comment>
<name>S8AMW6_DACHA</name>
<dbReference type="EC" id="3.4.25.1" evidence="4"/>
<dbReference type="InterPro" id="IPR029055">
    <property type="entry name" value="Ntn_hydrolases_N"/>
</dbReference>
<dbReference type="PROSITE" id="PS51476">
    <property type="entry name" value="PROTEASOME_BETA_2"/>
    <property type="match status" value="1"/>
</dbReference>
<evidence type="ECO:0000256" key="3">
    <source>
        <dbReference type="ARBA" id="ARBA00004496"/>
    </source>
</evidence>
<comment type="caution">
    <text evidence="16">The sequence shown here is derived from an EMBL/GenBank/DDBJ whole genome shotgun (WGS) entry which is preliminary data.</text>
</comment>
<dbReference type="Pfam" id="PF11327">
    <property type="entry name" value="Egh16-like"/>
    <property type="match status" value="1"/>
</dbReference>
<dbReference type="AlphaFoldDB" id="S8AMW6"/>
<protein>
    <recommendedName>
        <fullName evidence="4">proteasome endopeptidase complex</fullName>
        <ecNumber evidence="4">3.4.25.1</ecNumber>
    </recommendedName>
</protein>
<dbReference type="InterPro" id="IPR021476">
    <property type="entry name" value="Egh16-like"/>
</dbReference>
<comment type="catalytic activity">
    <reaction evidence="1">
        <text>Cleavage of peptide bonds with very broad specificity.</text>
        <dbReference type="EC" id="3.4.25.1"/>
    </reaction>
</comment>
<dbReference type="CDD" id="cd03761">
    <property type="entry name" value="proteasome_beta_type_5"/>
    <property type="match status" value="1"/>
</dbReference>
<evidence type="ECO:0000256" key="14">
    <source>
        <dbReference type="SAM" id="MobiDB-lite"/>
    </source>
</evidence>
<dbReference type="InterPro" id="IPR016050">
    <property type="entry name" value="Proteasome_bsu_CS"/>
</dbReference>
<dbReference type="PRINTS" id="PR00141">
    <property type="entry name" value="PROTEASOME"/>
</dbReference>
<evidence type="ECO:0000256" key="7">
    <source>
        <dbReference type="ARBA" id="ARBA00022698"/>
    </source>
</evidence>
<gene>
    <name evidence="16" type="ORF">H072_1739</name>
</gene>
<dbReference type="PROSITE" id="PS00854">
    <property type="entry name" value="PROTEASOME_BETA_1"/>
    <property type="match status" value="1"/>
</dbReference>
<sequence>MQIKLTAALAIAILNFTSGTNGHCVIIDAVGNAPTSSHCMGMGADPSTPRNGVTQPGFQEDTPVFASPAVPWTKPKCQGYDPKRGASCCKGSKCWPKTYYSAVKRVHVPSGCGVTLGRLKGSAKRNHPVQYAQPWNQNTFKNVYYYQQPVPGDAWINTSDEINQRVNTNSMPVVTAGGWLKLTLHQINSDGGGPFACTLDPAAAGGSFPIKLKVTTNVPGNAYSINKYSLKKWPIVIQIPAGIQCQGSFGGQNNICIVRCQNKARNGPFGGCVPIQIYTPPPPTPAPENPEEPEEPQEPQGPPAPDPVEPPSYDNNAGYQEVPLTYKDGSEWNDDNSMSKKRDVDFLEMVKRELDETVADDATALRLSAGSSNTASLRKHAAYSSKLHDLNQLSSAPPRHHQPESQHTDSIYPTVFISARYNSHPNNMDALVSKYGGSDLDELNMIEDDDEVTSGLPQSTSFILPPIDQPAKFLRAMTDDHTNPSAPIKLKHGTTTLAFKYQGGVIVCTDSRATQGSWIASQTVKKVIEINPYLLGTMAGGAADCQYWLTYLGMECRLHQLRHKRLISVAAASKILANLVYSYKGMGLSMGTMLTGVGHGGVFGLYYVDSDGNRVEGNLFCVGSGQTFAYGVLDRGYRFDLTDEEALELGRRSILAATHRDAYSGGYINLYHIQKDGWVHHGFNDTNPIFWKQKLEKGEFQNVSTTLED</sequence>
<keyword evidence="10" id="KW-0865">Zymogen</keyword>
<evidence type="ECO:0000256" key="15">
    <source>
        <dbReference type="SAM" id="SignalP"/>
    </source>
</evidence>
<evidence type="ECO:0000256" key="8">
    <source>
        <dbReference type="ARBA" id="ARBA00022801"/>
    </source>
</evidence>
<keyword evidence="5" id="KW-0963">Cytoplasm</keyword>
<feature type="region of interest" description="Disordered" evidence="14">
    <location>
        <begin position="275"/>
        <end position="320"/>
    </location>
</feature>
<dbReference type="STRING" id="1284197.S8AMW6"/>
<dbReference type="Pfam" id="PF00227">
    <property type="entry name" value="Proteasome"/>
    <property type="match status" value="1"/>
</dbReference>
<reference evidence="17" key="2">
    <citation type="submission" date="2013-04" db="EMBL/GenBank/DDBJ databases">
        <title>Genomic mechanisms accounting for the adaptation to parasitism in nematode-trapping fungi.</title>
        <authorList>
            <person name="Ahren D.G."/>
        </authorList>
    </citation>
    <scope>NUCLEOTIDE SEQUENCE [LARGE SCALE GENOMIC DNA]</scope>
    <source>
        <strain evidence="17">CBS 200.50</strain>
    </source>
</reference>
<evidence type="ECO:0000256" key="13">
    <source>
        <dbReference type="PIRSR" id="PIRSR600243-1"/>
    </source>
</evidence>
<evidence type="ECO:0000256" key="10">
    <source>
        <dbReference type="ARBA" id="ARBA00023145"/>
    </source>
</evidence>
<keyword evidence="6" id="KW-0645">Protease</keyword>
<keyword evidence="7" id="KW-0888">Threonine protease</keyword>
<dbReference type="SUPFAM" id="SSF56235">
    <property type="entry name" value="N-terminal nucleophile aminohydrolases (Ntn hydrolases)"/>
    <property type="match status" value="1"/>
</dbReference>
<dbReference type="OrthoDB" id="37597at2759"/>
<evidence type="ECO:0000256" key="1">
    <source>
        <dbReference type="ARBA" id="ARBA00001198"/>
    </source>
</evidence>
<dbReference type="PANTHER" id="PTHR32194">
    <property type="entry name" value="METALLOPROTEASE TLDD"/>
    <property type="match status" value="1"/>
</dbReference>
<feature type="compositionally biased region" description="Pro residues" evidence="14">
    <location>
        <begin position="279"/>
        <end position="288"/>
    </location>
</feature>
<dbReference type="InterPro" id="IPR001353">
    <property type="entry name" value="Proteasome_sua/b"/>
</dbReference>
<dbReference type="FunFam" id="3.60.20.10:FF:000013">
    <property type="entry name" value="Proteasome subunit beta type-5"/>
    <property type="match status" value="1"/>
</dbReference>
<keyword evidence="9" id="KW-0647">Proteasome</keyword>
<evidence type="ECO:0000313" key="17">
    <source>
        <dbReference type="Proteomes" id="UP000015100"/>
    </source>
</evidence>
<feature type="compositionally biased region" description="Pro residues" evidence="14">
    <location>
        <begin position="299"/>
        <end position="310"/>
    </location>
</feature>
<dbReference type="Gene3D" id="3.60.20.10">
    <property type="entry name" value="Glutamine Phosphoribosylpyrophosphate, subunit 1, domain 1"/>
    <property type="match status" value="1"/>
</dbReference>
<dbReference type="PANTHER" id="PTHR32194:SF3">
    <property type="entry name" value="PROTEASOME SUBUNIT BETA"/>
    <property type="match status" value="1"/>
</dbReference>
<dbReference type="Proteomes" id="UP000015100">
    <property type="component" value="Unassembled WGS sequence"/>
</dbReference>
<accession>S8AMW6</accession>
<keyword evidence="8" id="KW-0378">Hydrolase</keyword>
<dbReference type="EMBL" id="AQGS01000055">
    <property type="protein sequence ID" value="EPS44214.1"/>
    <property type="molecule type" value="Genomic_DNA"/>
</dbReference>
<dbReference type="GO" id="GO:0004298">
    <property type="term" value="F:threonine-type endopeptidase activity"/>
    <property type="evidence" value="ECO:0007669"/>
    <property type="project" value="UniProtKB-KW"/>
</dbReference>
<dbReference type="InterPro" id="IPR023333">
    <property type="entry name" value="Proteasome_suB-type"/>
</dbReference>
<reference evidence="16 17" key="1">
    <citation type="journal article" date="2013" name="PLoS Genet.">
        <title>Genomic mechanisms accounting for the adaptation to parasitism in nematode-trapping fungi.</title>
        <authorList>
            <person name="Meerupati T."/>
            <person name="Andersson K.M."/>
            <person name="Friman E."/>
            <person name="Kumar D."/>
            <person name="Tunlid A."/>
            <person name="Ahren D."/>
        </authorList>
    </citation>
    <scope>NUCLEOTIDE SEQUENCE [LARGE SCALE GENOMIC DNA]</scope>
    <source>
        <strain evidence="16 17">CBS 200.50</strain>
    </source>
</reference>
<feature type="chain" id="PRO_5004560652" description="proteasome endopeptidase complex" evidence="15">
    <location>
        <begin position="23"/>
        <end position="709"/>
    </location>
</feature>
<dbReference type="InterPro" id="IPR000243">
    <property type="entry name" value="Pept_T1A_subB"/>
</dbReference>
<evidence type="ECO:0000256" key="9">
    <source>
        <dbReference type="ARBA" id="ARBA00022942"/>
    </source>
</evidence>
<keyword evidence="15" id="KW-0732">Signal</keyword>
<dbReference type="GO" id="GO:0051603">
    <property type="term" value="P:proteolysis involved in protein catabolic process"/>
    <property type="evidence" value="ECO:0007669"/>
    <property type="project" value="InterPro"/>
</dbReference>
<proteinExistence type="predicted"/>
<keyword evidence="11" id="KW-0539">Nucleus</keyword>
<comment type="subunit">
    <text evidence="12">The 26S proteasome consists of a 20S proteasome core and two 19S regulatory subunits. The 20S proteasome core is composed of 28 subunits that are arranged in four stacked rings, resulting in a barrel-shaped structure. The two end rings are each formed by seven alpha subunits, and the two central rings are each formed by seven beta subunits. The catalytic chamber with the active sites is on the inside of the barrel.</text>
</comment>
<feature type="active site" description="Nucleophile" evidence="13">
    <location>
        <position position="494"/>
    </location>
</feature>
<evidence type="ECO:0000256" key="12">
    <source>
        <dbReference type="ARBA" id="ARBA00026071"/>
    </source>
</evidence>
<dbReference type="GO" id="GO:0019774">
    <property type="term" value="C:proteasome core complex, beta-subunit complex"/>
    <property type="evidence" value="ECO:0007669"/>
    <property type="project" value="UniProtKB-ARBA"/>
</dbReference>
<evidence type="ECO:0000256" key="5">
    <source>
        <dbReference type="ARBA" id="ARBA00022490"/>
    </source>
</evidence>
<dbReference type="HOGENOM" id="CLU_389324_0_0_1"/>
<evidence type="ECO:0000256" key="4">
    <source>
        <dbReference type="ARBA" id="ARBA00012039"/>
    </source>
</evidence>
<evidence type="ECO:0000256" key="2">
    <source>
        <dbReference type="ARBA" id="ARBA00004123"/>
    </source>
</evidence>
<feature type="signal peptide" evidence="15">
    <location>
        <begin position="1"/>
        <end position="22"/>
    </location>
</feature>
<dbReference type="eggNOG" id="KOG0175">
    <property type="taxonomic scope" value="Eukaryota"/>
</dbReference>
<evidence type="ECO:0000256" key="11">
    <source>
        <dbReference type="ARBA" id="ARBA00023242"/>
    </source>
</evidence>
<keyword evidence="17" id="KW-1185">Reference proteome</keyword>
<dbReference type="GO" id="GO:0005737">
    <property type="term" value="C:cytoplasm"/>
    <property type="evidence" value="ECO:0007669"/>
    <property type="project" value="UniProtKB-SubCell"/>
</dbReference>
<dbReference type="GO" id="GO:0005634">
    <property type="term" value="C:nucleus"/>
    <property type="evidence" value="ECO:0007669"/>
    <property type="project" value="UniProtKB-SubCell"/>
</dbReference>